<evidence type="ECO:0000313" key="3">
    <source>
        <dbReference type="Proteomes" id="UP000287330"/>
    </source>
</evidence>
<dbReference type="PIRSF" id="PIRSF004649">
    <property type="entry name" value="MlaC"/>
    <property type="match status" value="1"/>
</dbReference>
<evidence type="ECO:0000313" key="2">
    <source>
        <dbReference type="EMBL" id="RUO55147.1"/>
    </source>
</evidence>
<dbReference type="OrthoDB" id="9787053at2"/>
<evidence type="ECO:0000256" key="1">
    <source>
        <dbReference type="SAM" id="SignalP"/>
    </source>
</evidence>
<gene>
    <name evidence="2" type="ORF">CWE25_07155</name>
</gene>
<dbReference type="RefSeq" id="WP_110574187.1">
    <property type="nucleotide sequence ID" value="NZ_PIPV01000004.1"/>
</dbReference>
<dbReference type="InterPro" id="IPR042245">
    <property type="entry name" value="Tgt2/MlaC_sf"/>
</dbReference>
<dbReference type="Pfam" id="PF05494">
    <property type="entry name" value="MlaC"/>
    <property type="match status" value="1"/>
</dbReference>
<dbReference type="Gene3D" id="3.10.450.710">
    <property type="entry name" value="Tgt2/MlaC"/>
    <property type="match status" value="1"/>
</dbReference>
<comment type="caution">
    <text evidence="2">The sequence shown here is derived from an EMBL/GenBank/DDBJ whole genome shotgun (WGS) entry which is preliminary data.</text>
</comment>
<keyword evidence="1" id="KW-0732">Signal</keyword>
<dbReference type="AlphaFoldDB" id="A0A432Y2H5"/>
<protein>
    <submittedName>
        <fullName evidence="2">Organic solvent ABC transporter</fullName>
    </submittedName>
</protein>
<accession>A0A432Y2H5</accession>
<dbReference type="EMBL" id="PIPV01000004">
    <property type="protein sequence ID" value="RUO55147.1"/>
    <property type="molecule type" value="Genomic_DNA"/>
</dbReference>
<dbReference type="PANTHER" id="PTHR36573">
    <property type="entry name" value="INTERMEMBRANE PHOSPHOLIPID TRANSPORT SYSTEM BINDING PROTEIN MLAC"/>
    <property type="match status" value="1"/>
</dbReference>
<name>A0A432Y2H5_9GAMM</name>
<dbReference type="PANTHER" id="PTHR36573:SF1">
    <property type="entry name" value="INTERMEMBRANE PHOSPHOLIPID TRANSPORT SYSTEM BINDING PROTEIN MLAC"/>
    <property type="match status" value="1"/>
</dbReference>
<reference evidence="3" key="1">
    <citation type="journal article" date="2018" name="Front. Microbiol.">
        <title>Genome-Based Analysis Reveals the Taxonomy and Diversity of the Family Idiomarinaceae.</title>
        <authorList>
            <person name="Liu Y."/>
            <person name="Lai Q."/>
            <person name="Shao Z."/>
        </authorList>
    </citation>
    <scope>NUCLEOTIDE SEQUENCE [LARGE SCALE GENOMIC DNA]</scope>
    <source>
        <strain evidence="3">F23</strain>
    </source>
</reference>
<dbReference type="Proteomes" id="UP000287330">
    <property type="component" value="Unassembled WGS sequence"/>
</dbReference>
<dbReference type="InterPro" id="IPR008869">
    <property type="entry name" value="MlaC/ttg2D"/>
</dbReference>
<feature type="chain" id="PRO_5019168415" evidence="1">
    <location>
        <begin position="21"/>
        <end position="218"/>
    </location>
</feature>
<sequence>MKVLMTLVMSAFLAVSSASAEMIKEENPYTLLKKVADQTFERIGEDRSKISEDPNHLKTIVKDELMPYVDNIYASKKVLGRYFKDTDEQQRQAFYKAFTDYIVATYARAFTQYDESKHEVEFLQHPKVGPDDKVVVVETRVKEAGRPPIRLDFKVRYDSNASVWKAYDLVVEGVSLLNSKQSEIAAVIRSRGIEGTIALLKDKANQPIKLDDKVDVPS</sequence>
<proteinExistence type="predicted"/>
<feature type="signal peptide" evidence="1">
    <location>
        <begin position="1"/>
        <end position="20"/>
    </location>
</feature>
<organism evidence="2 3">
    <name type="scientific">Idiomarina fontislapidosi</name>
    <dbReference type="NCBI Taxonomy" id="263723"/>
    <lineage>
        <taxon>Bacteria</taxon>
        <taxon>Pseudomonadati</taxon>
        <taxon>Pseudomonadota</taxon>
        <taxon>Gammaproteobacteria</taxon>
        <taxon>Alteromonadales</taxon>
        <taxon>Idiomarinaceae</taxon>
        <taxon>Idiomarina</taxon>
    </lineage>
</organism>
<keyword evidence="3" id="KW-1185">Reference proteome</keyword>